<gene>
    <name evidence="1" type="ORF">ABIE21_001182</name>
</gene>
<accession>A0ABV2QL49</accession>
<dbReference type="RefSeq" id="WP_354023856.1">
    <property type="nucleotide sequence ID" value="NZ_JBEPSJ010000001.1"/>
</dbReference>
<dbReference type="Pfam" id="PF19850">
    <property type="entry name" value="DUF6325"/>
    <property type="match status" value="1"/>
</dbReference>
<name>A0ABV2QL49_9MICO</name>
<dbReference type="InterPro" id="IPR046288">
    <property type="entry name" value="DUF6325"/>
</dbReference>
<evidence type="ECO:0000313" key="1">
    <source>
        <dbReference type="EMBL" id="MET4581692.1"/>
    </source>
</evidence>
<reference evidence="1 2" key="1">
    <citation type="submission" date="2024-06" db="EMBL/GenBank/DDBJ databases">
        <title>Sorghum-associated microbial communities from plants grown in Nebraska, USA.</title>
        <authorList>
            <person name="Schachtman D."/>
        </authorList>
    </citation>
    <scope>NUCLEOTIDE SEQUENCE [LARGE SCALE GENOMIC DNA]</scope>
    <source>
        <strain evidence="1 2">2857</strain>
    </source>
</reference>
<proteinExistence type="predicted"/>
<dbReference type="EMBL" id="JBEPSJ010000001">
    <property type="protein sequence ID" value="MET4581692.1"/>
    <property type="molecule type" value="Genomic_DNA"/>
</dbReference>
<evidence type="ECO:0000313" key="2">
    <source>
        <dbReference type="Proteomes" id="UP001549257"/>
    </source>
</evidence>
<comment type="caution">
    <text evidence="1">The sequence shown here is derived from an EMBL/GenBank/DDBJ whole genome shotgun (WGS) entry which is preliminary data.</text>
</comment>
<dbReference type="Proteomes" id="UP001549257">
    <property type="component" value="Unassembled WGS sequence"/>
</dbReference>
<sequence length="134" mass="13944">MGPVEVLVLSYPDAGLLRGIAPVLEELTRDGSFRIVDALVATQAPDGGVTVTDLEDDVIPRWSAISPHPRPLLSGSDAELIVGALAPGEIALVVAIEHVWAKSIASVVADSGGILQLHVRVRPDIVEAASLVDS</sequence>
<organism evidence="1 2">
    <name type="scientific">Conyzicola nivalis</name>
    <dbReference type="NCBI Taxonomy" id="1477021"/>
    <lineage>
        <taxon>Bacteria</taxon>
        <taxon>Bacillati</taxon>
        <taxon>Actinomycetota</taxon>
        <taxon>Actinomycetes</taxon>
        <taxon>Micrococcales</taxon>
        <taxon>Microbacteriaceae</taxon>
        <taxon>Conyzicola</taxon>
    </lineage>
</organism>
<keyword evidence="2" id="KW-1185">Reference proteome</keyword>
<protein>
    <submittedName>
        <fullName evidence="1">Uncharacterized protein</fullName>
    </submittedName>
</protein>